<sequence>MGDDGGEKFRRLFVLFAMAIVLAPTSNYTIDFSLLRAVQDASCIRHLDWCGYVFDQLTHGVGRCRDGSSTLRGCILVVVLAYFHRMKFKEDVMSSEIPLIKHWNEATLIERAVLKIKAGVEQAPKVRPLVVDKPQPGRKYMELPDWFETDNVIRVKAVDAFQAHCLMMKRDVEIFFHLYTQRKETMEKECVSSSAGDDSRAISLVSTTPSFISDDNSMFIRYFDFVSEKAAEMQRAGSRLPSFKNFCKEVEVGQEKRKSDGGLEKKKRKVDYGLEKGKSKVADLMEKRNLEEATDDHIVDDESSFLKTLDDVVGTVTRECLDVGGRRDNYFVNTYLLHSDVTRDYSVFLSDGIGCGLACGSPDPDVVVVSKFLCEFKELFAPILKLRKDVLDYCFLSDHDLREGEDLVVFSFHNMLTREDVVSLYAKTMITSNVIDCWAIFLNDMVFKAGKELSPSRSFFLTSHSVFIPVHYGKHFFCVVVNFLRKTVDYLDNRVELFGSFLVTKGFESGKEVFNFKFVNVHFDWKYEGPQNLDCGVFVMMHMMFYVGELFTSELGDPFKRIIYRAEIAVILVLAEINKQRDKLLPLVEAFTKVKVALLPGLIEKRRLEALEAERVEEKILEAARLIASVTFWIQGKQQKKGLSFLDSKLLMLILNRKQIR</sequence>
<dbReference type="SUPFAM" id="SSF54001">
    <property type="entry name" value="Cysteine proteinases"/>
    <property type="match status" value="1"/>
</dbReference>
<keyword evidence="1" id="KW-0472">Membrane</keyword>
<reference evidence="2" key="1">
    <citation type="submission" date="2024-03" db="EMBL/GenBank/DDBJ databases">
        <title>WGS assembly of Saponaria officinalis var. Norfolk2.</title>
        <authorList>
            <person name="Jenkins J."/>
            <person name="Shu S."/>
            <person name="Grimwood J."/>
            <person name="Barry K."/>
            <person name="Goodstein D."/>
            <person name="Schmutz J."/>
            <person name="Leebens-Mack J."/>
            <person name="Osbourn A."/>
        </authorList>
    </citation>
    <scope>NUCLEOTIDE SEQUENCE [LARGE SCALE GENOMIC DNA]</scope>
    <source>
        <strain evidence="2">JIC</strain>
    </source>
</reference>
<evidence type="ECO:0008006" key="4">
    <source>
        <dbReference type="Google" id="ProtNLM"/>
    </source>
</evidence>
<dbReference type="InterPro" id="IPR038765">
    <property type="entry name" value="Papain-like_cys_pep_sf"/>
</dbReference>
<comment type="caution">
    <text evidence="2">The sequence shown here is derived from an EMBL/GenBank/DDBJ whole genome shotgun (WGS) entry which is preliminary data.</text>
</comment>
<dbReference type="AlphaFoldDB" id="A0AAW1JPV8"/>
<dbReference type="EMBL" id="JBDFQZ010000007">
    <property type="protein sequence ID" value="KAK9704921.1"/>
    <property type="molecule type" value="Genomic_DNA"/>
</dbReference>
<keyword evidence="1" id="KW-0812">Transmembrane</keyword>
<dbReference type="Proteomes" id="UP001443914">
    <property type="component" value="Unassembled WGS sequence"/>
</dbReference>
<organism evidence="2 3">
    <name type="scientific">Saponaria officinalis</name>
    <name type="common">Common soapwort</name>
    <name type="synonym">Lychnis saponaria</name>
    <dbReference type="NCBI Taxonomy" id="3572"/>
    <lineage>
        <taxon>Eukaryota</taxon>
        <taxon>Viridiplantae</taxon>
        <taxon>Streptophyta</taxon>
        <taxon>Embryophyta</taxon>
        <taxon>Tracheophyta</taxon>
        <taxon>Spermatophyta</taxon>
        <taxon>Magnoliopsida</taxon>
        <taxon>eudicotyledons</taxon>
        <taxon>Gunneridae</taxon>
        <taxon>Pentapetalae</taxon>
        <taxon>Caryophyllales</taxon>
        <taxon>Caryophyllaceae</taxon>
        <taxon>Caryophylleae</taxon>
        <taxon>Saponaria</taxon>
    </lineage>
</organism>
<feature type="transmembrane region" description="Helical" evidence="1">
    <location>
        <begin position="12"/>
        <end position="30"/>
    </location>
</feature>
<proteinExistence type="predicted"/>
<gene>
    <name evidence="2" type="ORF">RND81_07G020400</name>
</gene>
<dbReference type="PANTHER" id="PTHR34835">
    <property type="entry name" value="OS07G0283600 PROTEIN-RELATED"/>
    <property type="match status" value="1"/>
</dbReference>
<dbReference type="Gene3D" id="3.40.395.10">
    <property type="entry name" value="Adenoviral Proteinase, Chain A"/>
    <property type="match status" value="1"/>
</dbReference>
<evidence type="ECO:0000256" key="1">
    <source>
        <dbReference type="SAM" id="Phobius"/>
    </source>
</evidence>
<keyword evidence="1" id="KW-1133">Transmembrane helix</keyword>
<protein>
    <recommendedName>
        <fullName evidence="4">Ubiquitin-like protease family profile domain-containing protein</fullName>
    </recommendedName>
</protein>
<keyword evidence="3" id="KW-1185">Reference proteome</keyword>
<evidence type="ECO:0000313" key="2">
    <source>
        <dbReference type="EMBL" id="KAK9704921.1"/>
    </source>
</evidence>
<accession>A0AAW1JPV8</accession>
<evidence type="ECO:0000313" key="3">
    <source>
        <dbReference type="Proteomes" id="UP001443914"/>
    </source>
</evidence>
<name>A0AAW1JPV8_SAPOF</name>